<dbReference type="EMBL" id="CP060052">
    <property type="protein sequence ID" value="QNE05755.1"/>
    <property type="molecule type" value="Genomic_DNA"/>
</dbReference>
<dbReference type="AlphaFoldDB" id="A0A7G6VVJ0"/>
<keyword evidence="1" id="KW-0812">Transmembrane</keyword>
<organism evidence="2 3">
    <name type="scientific">Croceicoccus marinus</name>
    <dbReference type="NCBI Taxonomy" id="450378"/>
    <lineage>
        <taxon>Bacteria</taxon>
        <taxon>Pseudomonadati</taxon>
        <taxon>Pseudomonadota</taxon>
        <taxon>Alphaproteobacteria</taxon>
        <taxon>Sphingomonadales</taxon>
        <taxon>Erythrobacteraceae</taxon>
        <taxon>Croceicoccus</taxon>
    </lineage>
</organism>
<proteinExistence type="predicted"/>
<dbReference type="Proteomes" id="UP000515297">
    <property type="component" value="Chromosome"/>
</dbReference>
<evidence type="ECO:0000313" key="3">
    <source>
        <dbReference type="Proteomes" id="UP000515297"/>
    </source>
</evidence>
<feature type="transmembrane region" description="Helical" evidence="1">
    <location>
        <begin position="141"/>
        <end position="158"/>
    </location>
</feature>
<feature type="transmembrane region" description="Helical" evidence="1">
    <location>
        <begin position="34"/>
        <end position="52"/>
    </location>
</feature>
<keyword evidence="1" id="KW-1133">Transmembrane helix</keyword>
<keyword evidence="1" id="KW-0472">Membrane</keyword>
<feature type="transmembrane region" description="Helical" evidence="1">
    <location>
        <begin position="88"/>
        <end position="111"/>
    </location>
</feature>
<feature type="transmembrane region" description="Helical" evidence="1">
    <location>
        <begin position="117"/>
        <end position="134"/>
    </location>
</feature>
<sequence>MISQQEASSVLRDVEATQTRTVRSGLYAAASPHLLLWGAVWACGYALCQFTGAEQWPIVWGVLTATGVAAAFLLSWRQGRGHDRRDRSVGAIAIMTLTVGLFIIASLVLFAPVDPRAALAFPSLVMGLVYIMMGYSAMPRLAVVGAGIAAVVMAGFLLTPEWTALFAAAAGGGGLMLGGLWLREA</sequence>
<evidence type="ECO:0000256" key="1">
    <source>
        <dbReference type="SAM" id="Phobius"/>
    </source>
</evidence>
<gene>
    <name evidence="2" type="ORF">H4O24_03505</name>
</gene>
<feature type="transmembrane region" description="Helical" evidence="1">
    <location>
        <begin position="164"/>
        <end position="182"/>
    </location>
</feature>
<dbReference type="RefSeq" id="WP_185884819.1">
    <property type="nucleotide sequence ID" value="NZ_CP060052.1"/>
</dbReference>
<feature type="transmembrane region" description="Helical" evidence="1">
    <location>
        <begin position="58"/>
        <end position="76"/>
    </location>
</feature>
<reference evidence="2 3" key="1">
    <citation type="submission" date="2020-08" db="EMBL/GenBank/DDBJ databases">
        <authorList>
            <person name="Liu G."/>
            <person name="Sun C."/>
        </authorList>
    </citation>
    <scope>NUCLEOTIDE SEQUENCE [LARGE SCALE GENOMIC DNA]</scope>
    <source>
        <strain evidence="2 3">OT19</strain>
    </source>
</reference>
<protein>
    <submittedName>
        <fullName evidence="2">Uncharacterized protein</fullName>
    </submittedName>
</protein>
<evidence type="ECO:0000313" key="2">
    <source>
        <dbReference type="EMBL" id="QNE05755.1"/>
    </source>
</evidence>
<name>A0A7G6VVJ0_9SPHN</name>
<accession>A0A7G6VVJ0</accession>